<evidence type="ECO:0000313" key="4">
    <source>
        <dbReference type="EMBL" id="QLH51900.1"/>
    </source>
</evidence>
<keyword evidence="1" id="KW-1133">Transmembrane helix</keyword>
<dbReference type="RefSeq" id="WP_273704476.1">
    <property type="nucleotide sequence ID" value="NZ_JDST02000033.1"/>
</dbReference>
<feature type="transmembrane region" description="Helical" evidence="1">
    <location>
        <begin position="781"/>
        <end position="796"/>
    </location>
</feature>
<feature type="transmembrane region" description="Helical" evidence="1">
    <location>
        <begin position="94"/>
        <end position="116"/>
    </location>
</feature>
<reference evidence="3 5" key="1">
    <citation type="submission" date="2014-02" db="EMBL/GenBank/DDBJ databases">
        <title>Expanding our view of genomic diversity in Candidatus Accumulibacter clades.</title>
        <authorList>
            <person name="Skennerton C.T."/>
            <person name="Barr J.J."/>
            <person name="Slater F.R."/>
            <person name="Bond P.L."/>
            <person name="Tyson G.W."/>
        </authorList>
    </citation>
    <scope>NUCLEOTIDE SEQUENCE [LARGE SCALE GENOMIC DNA]</scope>
    <source>
        <strain evidence="5">SK-02</strain>
    </source>
</reference>
<dbReference type="AlphaFoldDB" id="A0A080M827"/>
<dbReference type="Proteomes" id="UP000509684">
    <property type="component" value="Chromosome"/>
</dbReference>
<dbReference type="PROSITE" id="PS51468">
    <property type="entry name" value="VIT"/>
    <property type="match status" value="1"/>
</dbReference>
<dbReference type="Proteomes" id="UP000021315">
    <property type="component" value="Unassembled WGS sequence"/>
</dbReference>
<feature type="transmembrane region" description="Helical" evidence="1">
    <location>
        <begin position="122"/>
        <end position="144"/>
    </location>
</feature>
<gene>
    <name evidence="3" type="ORF">AW06_001757</name>
    <name evidence="4" type="ORF">HWD57_20490</name>
</gene>
<evidence type="ECO:0000313" key="6">
    <source>
        <dbReference type="Proteomes" id="UP000509684"/>
    </source>
</evidence>
<dbReference type="KEGG" id="acog:HWD57_20490"/>
<evidence type="ECO:0000313" key="5">
    <source>
        <dbReference type="Proteomes" id="UP000021315"/>
    </source>
</evidence>
<feature type="transmembrane region" description="Helical" evidence="1">
    <location>
        <begin position="31"/>
        <end position="52"/>
    </location>
</feature>
<accession>A0A080M827</accession>
<dbReference type="STRING" id="1453999.AW06_001757"/>
<reference evidence="4 6" key="2">
    <citation type="journal article" date="2019" name="Microbiome">
        <title>Annotated bacterial chromosomes from frame-shift-corrected long-read metagenomic data.</title>
        <authorList>
            <person name="Arumugam K."/>
            <person name="Bagci C."/>
            <person name="Bessarab I."/>
            <person name="Beier S."/>
            <person name="Buchfink B."/>
            <person name="Gorska A."/>
            <person name="Qiu G."/>
            <person name="Huson D.H."/>
            <person name="Williams R.B.H."/>
        </authorList>
    </citation>
    <scope>NUCLEOTIDE SEQUENCE [LARGE SCALE GENOMIC DNA]</scope>
    <source>
        <strain evidence="4">SSA1</strain>
    </source>
</reference>
<dbReference type="Pfam" id="PF08487">
    <property type="entry name" value="VIT"/>
    <property type="match status" value="1"/>
</dbReference>
<keyword evidence="1" id="KW-0812">Transmembrane</keyword>
<reference evidence="4" key="3">
    <citation type="submission" date="2020-06" db="EMBL/GenBank/DDBJ databases">
        <authorList>
            <person name="Arumugam K."/>
            <person name="Besarab I."/>
            <person name="Haryono M."/>
            <person name="Bagci C."/>
            <person name="Beier S."/>
            <person name="Buchfink B."/>
            <person name="Gorska A."/>
            <person name="Qiu G."/>
            <person name="Huson D.H."/>
            <person name="Williams R.B."/>
        </authorList>
    </citation>
    <scope>NUCLEOTIDE SEQUENCE</scope>
    <source>
        <strain evidence="4">SSA1</strain>
    </source>
</reference>
<evidence type="ECO:0000259" key="2">
    <source>
        <dbReference type="PROSITE" id="PS51468"/>
    </source>
</evidence>
<keyword evidence="5" id="KW-1185">Reference proteome</keyword>
<proteinExistence type="predicted"/>
<dbReference type="EMBL" id="JDST02000033">
    <property type="protein sequence ID" value="KFB77101.1"/>
    <property type="molecule type" value="Genomic_DNA"/>
</dbReference>
<evidence type="ECO:0000256" key="1">
    <source>
        <dbReference type="SAM" id="Phobius"/>
    </source>
</evidence>
<keyword evidence="1" id="KW-0472">Membrane</keyword>
<protein>
    <submittedName>
        <fullName evidence="3">PEP-CTERM family integral membrane protein</fullName>
    </submittedName>
</protein>
<sequence length="807" mass="87900">MSGEADRASNGDRETLVRLPARDPYLASRGFILLAGVILPALTLAFEAYTQASAESFFDPIPSLPHGLLIALVPLANAWVLVELAQPCVRASAALAWLQSVAMGIAAFYALLYLPLTPFAPFMALYFGIGLLPLAPLLSLLAAWRGRVLLKRRLSDQGSARLPAAWRGWVLAMLALIVIDLPFTLTRLGAQMAASAQPETRQAGLRWLRAVGNEEMLRHLCYARSGLSADPIGLLLILGDPVSPIEARKVYYQVTGQAFNDLPEPAIRGLRDWQRGFDRDIGGRVVGSRLTGVSLTASRIDGSVDAKASLAYLEWTMVLQNDTARQQEGRAQIALPPGAVVSRLTLWIDGEEREAAFGTRAQTRQAYEKVVRRRQDPVLVTTAGQDRVMVQLFPIPPNAGEMKVRLGITVPLLIRDGQPARLQLPAFRERNFDIGPKLFHSVWLEADSPLTGTGPLRPERVADAGHALRGEIDNEKLGSRTTWIDVPRNPLLRTVWSDDAGAGPGRVIVQRYQEQPVQPPRRLALVVDASGSLAPAAREIAAALARLPGALELGFFPATDIASTASGAMTAEQAAKALQGLEFAGGQNNLEALARAWDWAAAGSPAAVLWLHGPQPVLLGSVEPLLQYAERRPGRVRLYPFEVIPGPNRVLEALDLLPAVRPVYRNDGLQADLERLFARWTPGTTETLVHREQRASAGVVHDPATKTSGHLARLWAADQIGRLLEQGESGRQAATDLALRYHLVTPVSGAVVLETSQQYDEAGLRPVEKGSVPTIPEPEEWMLIATVLLLLAWLLLRRRQARPTRRA</sequence>
<feature type="domain" description="VIT" evidence="2">
    <location>
        <begin position="281"/>
        <end position="410"/>
    </location>
</feature>
<accession>A0A7D5SD06</accession>
<name>A0A080M827_9PROT</name>
<dbReference type="InterPro" id="IPR013694">
    <property type="entry name" value="VIT"/>
</dbReference>
<organism evidence="3 5">
    <name type="scientific">Candidatus Accumulibacter cognatus</name>
    <dbReference type="NCBI Taxonomy" id="2954383"/>
    <lineage>
        <taxon>Bacteria</taxon>
        <taxon>Pseudomonadati</taxon>
        <taxon>Pseudomonadota</taxon>
        <taxon>Betaproteobacteria</taxon>
        <taxon>Candidatus Accumulibacter</taxon>
    </lineage>
</organism>
<evidence type="ECO:0000313" key="3">
    <source>
        <dbReference type="EMBL" id="KFB77101.1"/>
    </source>
</evidence>
<dbReference type="EMBL" id="CP058708">
    <property type="protein sequence ID" value="QLH51900.1"/>
    <property type="molecule type" value="Genomic_DNA"/>
</dbReference>
<feature type="transmembrane region" description="Helical" evidence="1">
    <location>
        <begin position="64"/>
        <end position="82"/>
    </location>
</feature>
<feature type="transmembrane region" description="Helical" evidence="1">
    <location>
        <begin position="164"/>
        <end position="185"/>
    </location>
</feature>